<dbReference type="Pfam" id="PF25690">
    <property type="entry name" value="Phage_gp49"/>
    <property type="match status" value="1"/>
</dbReference>
<name>A0ABP3JJP6_9ACTN</name>
<organism evidence="2 3">
    <name type="scientific">Streptomyces stramineus</name>
    <dbReference type="NCBI Taxonomy" id="173861"/>
    <lineage>
        <taxon>Bacteria</taxon>
        <taxon>Bacillati</taxon>
        <taxon>Actinomycetota</taxon>
        <taxon>Actinomycetes</taxon>
        <taxon>Kitasatosporales</taxon>
        <taxon>Streptomycetaceae</taxon>
        <taxon>Streptomyces</taxon>
    </lineage>
</organism>
<comment type="caution">
    <text evidence="2">The sequence shown here is derived from an EMBL/GenBank/DDBJ whole genome shotgun (WGS) entry which is preliminary data.</text>
</comment>
<feature type="region of interest" description="Disordered" evidence="1">
    <location>
        <begin position="1"/>
        <end position="24"/>
    </location>
</feature>
<keyword evidence="3" id="KW-1185">Reference proteome</keyword>
<protein>
    <submittedName>
        <fullName evidence="2">Uncharacterized protein</fullName>
    </submittedName>
</protein>
<evidence type="ECO:0000313" key="3">
    <source>
        <dbReference type="Proteomes" id="UP001499895"/>
    </source>
</evidence>
<dbReference type="EMBL" id="BAAAHB010000013">
    <property type="protein sequence ID" value="GAA0455623.1"/>
    <property type="molecule type" value="Genomic_DNA"/>
</dbReference>
<accession>A0ABP3JJP6</accession>
<dbReference type="Proteomes" id="UP001499895">
    <property type="component" value="Unassembled WGS sequence"/>
</dbReference>
<gene>
    <name evidence="2" type="ORF">GCM10009544_17930</name>
</gene>
<sequence>MTDDPFADVSPWDPPINTTTEETPMNTALPGVSVMNTPVADGDKVRVTLKGGAGFDAPWITIDAPSVADAVAQLSRKDEVKALADAAAKAGAYFAATGKAATSGAAPKRFENGKVTPAPNPAADTGAYTCNHGQRNFKDGGAWAAYFCGGRGLDKSEQCPPLWRQADGSFRAK</sequence>
<evidence type="ECO:0000313" key="2">
    <source>
        <dbReference type="EMBL" id="GAA0455623.1"/>
    </source>
</evidence>
<dbReference type="InterPro" id="IPR057999">
    <property type="entry name" value="Gp49"/>
</dbReference>
<proteinExistence type="predicted"/>
<reference evidence="3" key="1">
    <citation type="journal article" date="2019" name="Int. J. Syst. Evol. Microbiol.">
        <title>The Global Catalogue of Microorganisms (GCM) 10K type strain sequencing project: providing services to taxonomists for standard genome sequencing and annotation.</title>
        <authorList>
            <consortium name="The Broad Institute Genomics Platform"/>
            <consortium name="The Broad Institute Genome Sequencing Center for Infectious Disease"/>
            <person name="Wu L."/>
            <person name="Ma J."/>
        </authorList>
    </citation>
    <scope>NUCLEOTIDE SEQUENCE [LARGE SCALE GENOMIC DNA]</scope>
    <source>
        <strain evidence="3">JCM 10649</strain>
    </source>
</reference>
<evidence type="ECO:0000256" key="1">
    <source>
        <dbReference type="SAM" id="MobiDB-lite"/>
    </source>
</evidence>